<dbReference type="InterPro" id="IPR000182">
    <property type="entry name" value="GNAT_dom"/>
</dbReference>
<dbReference type="InterPro" id="IPR050680">
    <property type="entry name" value="YpeA/RimI_acetyltransf"/>
</dbReference>
<evidence type="ECO:0000313" key="7">
    <source>
        <dbReference type="EMBL" id="CAB4908759.1"/>
    </source>
</evidence>
<evidence type="ECO:0000313" key="8">
    <source>
        <dbReference type="EMBL" id="CAB5011676.1"/>
    </source>
</evidence>
<dbReference type="GO" id="GO:0016747">
    <property type="term" value="F:acyltransferase activity, transferring groups other than amino-acyl groups"/>
    <property type="evidence" value="ECO:0007669"/>
    <property type="project" value="InterPro"/>
</dbReference>
<organism evidence="5">
    <name type="scientific">freshwater metagenome</name>
    <dbReference type="NCBI Taxonomy" id="449393"/>
    <lineage>
        <taxon>unclassified sequences</taxon>
        <taxon>metagenomes</taxon>
        <taxon>ecological metagenomes</taxon>
    </lineage>
</organism>
<dbReference type="AlphaFoldDB" id="A0A6J6AAU2"/>
<gene>
    <name evidence="6" type="ORF">UFOPK2656_03259</name>
    <name evidence="7" type="ORF">UFOPK3651_00003</name>
    <name evidence="8" type="ORF">UFOPK3931_02853</name>
    <name evidence="5" type="ORF">UFOPK4189_02539</name>
</gene>
<feature type="domain" description="N-acetyltransferase" evidence="4">
    <location>
        <begin position="148"/>
        <end position="299"/>
    </location>
</feature>
<evidence type="ECO:0000259" key="4">
    <source>
        <dbReference type="PROSITE" id="PS51186"/>
    </source>
</evidence>
<proteinExistence type="predicted"/>
<sequence length="299" mass="32752">MLRVRTAGRLSLDERQEVLDFLSEAQAMDDSRLSDHLLLDLTQGPRPGFVGALGYHDDALVGYAQASTGNEGYVIDGIADTLRCADPAGNRSELLIALVAQLPPDAAITWWARPDAATASTAEHLRMKADRQLLHMQRALPITEAATVALRSFEVGRDEQAWLTVNNAAFAAHGEQGGWDLAALEQRIREPWFDPDGFLLHERDERLAAFCWTKMHPGAAHDGGLAGEIYVIAVHPDFHGLGLGRALTVAGLQHMQRNGAEMAMLYVDATNTSAVRLYESLGFTVMRTEQSYRRPGAPQ</sequence>
<accession>A0A6J6AAU2</accession>
<evidence type="ECO:0000313" key="5">
    <source>
        <dbReference type="EMBL" id="CAB4364779.1"/>
    </source>
</evidence>
<name>A0A6J6AAU2_9ZZZZ</name>
<dbReference type="Pfam" id="PF00583">
    <property type="entry name" value="Acetyltransf_1"/>
    <property type="match status" value="1"/>
</dbReference>
<keyword evidence="1" id="KW-0808">Transferase</keyword>
<dbReference type="EMBL" id="CAEZYF010000033">
    <property type="protein sequence ID" value="CAB4746402.1"/>
    <property type="molecule type" value="Genomic_DNA"/>
</dbReference>
<keyword evidence="3" id="KW-0012">Acyltransferase</keyword>
<protein>
    <submittedName>
        <fullName evidence="5">Unannotated protein</fullName>
    </submittedName>
</protein>
<evidence type="ECO:0000256" key="2">
    <source>
        <dbReference type="ARBA" id="ARBA00022737"/>
    </source>
</evidence>
<dbReference type="NCBIfam" id="TIGR03448">
    <property type="entry name" value="mycothiol_MshD"/>
    <property type="match status" value="1"/>
</dbReference>
<dbReference type="PROSITE" id="PS51186">
    <property type="entry name" value="GNAT"/>
    <property type="match status" value="1"/>
</dbReference>
<evidence type="ECO:0000256" key="1">
    <source>
        <dbReference type="ARBA" id="ARBA00022679"/>
    </source>
</evidence>
<dbReference type="EMBL" id="CAFBOL010000111">
    <property type="protein sequence ID" value="CAB5011676.1"/>
    <property type="molecule type" value="Genomic_DNA"/>
</dbReference>
<dbReference type="EMBL" id="CAESGF010000018">
    <property type="protein sequence ID" value="CAB4364779.1"/>
    <property type="molecule type" value="Genomic_DNA"/>
</dbReference>
<reference evidence="5" key="1">
    <citation type="submission" date="2020-05" db="EMBL/GenBank/DDBJ databases">
        <authorList>
            <person name="Chiriac C."/>
            <person name="Salcher M."/>
            <person name="Ghai R."/>
            <person name="Kavagutti S V."/>
        </authorList>
    </citation>
    <scope>NUCLEOTIDE SEQUENCE</scope>
</reference>
<dbReference type="InterPro" id="IPR017813">
    <property type="entry name" value="Mycothiol_AcTrfase"/>
</dbReference>
<dbReference type="SUPFAM" id="SSF55729">
    <property type="entry name" value="Acyl-CoA N-acyltransferases (Nat)"/>
    <property type="match status" value="1"/>
</dbReference>
<dbReference type="PANTHER" id="PTHR43420">
    <property type="entry name" value="ACETYLTRANSFERASE"/>
    <property type="match status" value="1"/>
</dbReference>
<evidence type="ECO:0000256" key="3">
    <source>
        <dbReference type="ARBA" id="ARBA00023315"/>
    </source>
</evidence>
<dbReference type="InterPro" id="IPR016181">
    <property type="entry name" value="Acyl_CoA_acyltransferase"/>
</dbReference>
<dbReference type="CDD" id="cd04301">
    <property type="entry name" value="NAT_SF"/>
    <property type="match status" value="1"/>
</dbReference>
<dbReference type="Gene3D" id="3.40.630.30">
    <property type="match status" value="1"/>
</dbReference>
<dbReference type="EMBL" id="CAFBMT010000001">
    <property type="protein sequence ID" value="CAB4908759.1"/>
    <property type="molecule type" value="Genomic_DNA"/>
</dbReference>
<keyword evidence="2" id="KW-0677">Repeat</keyword>
<evidence type="ECO:0000313" key="6">
    <source>
        <dbReference type="EMBL" id="CAB4746402.1"/>
    </source>
</evidence>